<evidence type="ECO:0000256" key="1">
    <source>
        <dbReference type="SAM" id="Phobius"/>
    </source>
</evidence>
<evidence type="ECO:0000313" key="3">
    <source>
        <dbReference type="Proteomes" id="UP000215914"/>
    </source>
</evidence>
<feature type="transmembrane region" description="Helical" evidence="1">
    <location>
        <begin position="25"/>
        <end position="50"/>
    </location>
</feature>
<reference evidence="3" key="1">
    <citation type="journal article" date="2017" name="Nature">
        <title>The sunflower genome provides insights into oil metabolism, flowering and Asterid evolution.</title>
        <authorList>
            <person name="Badouin H."/>
            <person name="Gouzy J."/>
            <person name="Grassa C.J."/>
            <person name="Murat F."/>
            <person name="Staton S.E."/>
            <person name="Cottret L."/>
            <person name="Lelandais-Briere C."/>
            <person name="Owens G.L."/>
            <person name="Carrere S."/>
            <person name="Mayjonade B."/>
            <person name="Legrand L."/>
            <person name="Gill N."/>
            <person name="Kane N.C."/>
            <person name="Bowers J.E."/>
            <person name="Hubner S."/>
            <person name="Bellec A."/>
            <person name="Berard A."/>
            <person name="Berges H."/>
            <person name="Blanchet N."/>
            <person name="Boniface M.C."/>
            <person name="Brunel D."/>
            <person name="Catrice O."/>
            <person name="Chaidir N."/>
            <person name="Claudel C."/>
            <person name="Donnadieu C."/>
            <person name="Faraut T."/>
            <person name="Fievet G."/>
            <person name="Helmstetter N."/>
            <person name="King M."/>
            <person name="Knapp S.J."/>
            <person name="Lai Z."/>
            <person name="Le Paslier M.C."/>
            <person name="Lippi Y."/>
            <person name="Lorenzon L."/>
            <person name="Mandel J.R."/>
            <person name="Marage G."/>
            <person name="Marchand G."/>
            <person name="Marquand E."/>
            <person name="Bret-Mestries E."/>
            <person name="Morien E."/>
            <person name="Nambeesan S."/>
            <person name="Nguyen T."/>
            <person name="Pegot-Espagnet P."/>
            <person name="Pouilly N."/>
            <person name="Raftis F."/>
            <person name="Sallet E."/>
            <person name="Schiex T."/>
            <person name="Thomas J."/>
            <person name="Vandecasteele C."/>
            <person name="Vares D."/>
            <person name="Vear F."/>
            <person name="Vautrin S."/>
            <person name="Crespi M."/>
            <person name="Mangin B."/>
            <person name="Burke J.M."/>
            <person name="Salse J."/>
            <person name="Munos S."/>
            <person name="Vincourt P."/>
            <person name="Rieseberg L.H."/>
            <person name="Langlade N.B."/>
        </authorList>
    </citation>
    <scope>NUCLEOTIDE SEQUENCE [LARGE SCALE GENOMIC DNA]</scope>
    <source>
        <strain evidence="3">cv. SF193</strain>
    </source>
</reference>
<keyword evidence="1" id="KW-1133">Transmembrane helix</keyword>
<gene>
    <name evidence="2" type="ORF">HannXRQ_Chr02g0052701</name>
</gene>
<dbReference type="EMBL" id="CM007891">
    <property type="protein sequence ID" value="OTG35059.1"/>
    <property type="molecule type" value="Genomic_DNA"/>
</dbReference>
<sequence length="61" mass="7246">MKPTRSFFSGDSILASFVYLKSSRFIIFFTHILLACFRLFQALEFVCLWLKYRVLRFAGEL</sequence>
<keyword evidence="1" id="KW-0472">Membrane</keyword>
<keyword evidence="3" id="KW-1185">Reference proteome</keyword>
<keyword evidence="1" id="KW-0812">Transmembrane</keyword>
<dbReference type="InParanoid" id="A0A251VIG7"/>
<evidence type="ECO:0000313" key="2">
    <source>
        <dbReference type="EMBL" id="OTG35059.1"/>
    </source>
</evidence>
<name>A0A251VIG7_HELAN</name>
<dbReference type="Proteomes" id="UP000215914">
    <property type="component" value="Chromosome 2"/>
</dbReference>
<protein>
    <submittedName>
        <fullName evidence="2">Uncharacterized protein</fullName>
    </submittedName>
</protein>
<organism evidence="2 3">
    <name type="scientific">Helianthus annuus</name>
    <name type="common">Common sunflower</name>
    <dbReference type="NCBI Taxonomy" id="4232"/>
    <lineage>
        <taxon>Eukaryota</taxon>
        <taxon>Viridiplantae</taxon>
        <taxon>Streptophyta</taxon>
        <taxon>Embryophyta</taxon>
        <taxon>Tracheophyta</taxon>
        <taxon>Spermatophyta</taxon>
        <taxon>Magnoliopsida</taxon>
        <taxon>eudicotyledons</taxon>
        <taxon>Gunneridae</taxon>
        <taxon>Pentapetalae</taxon>
        <taxon>asterids</taxon>
        <taxon>campanulids</taxon>
        <taxon>Asterales</taxon>
        <taxon>Asteraceae</taxon>
        <taxon>Asteroideae</taxon>
        <taxon>Heliantheae alliance</taxon>
        <taxon>Heliantheae</taxon>
        <taxon>Helianthus</taxon>
    </lineage>
</organism>
<proteinExistence type="predicted"/>
<accession>A0A251VIG7</accession>
<dbReference type="AlphaFoldDB" id="A0A251VIG7"/>